<dbReference type="Proteomes" id="UP000094379">
    <property type="component" value="Unassembled WGS sequence"/>
</dbReference>
<dbReference type="InterPro" id="IPR002639">
    <property type="entry name" value="UreF"/>
</dbReference>
<keyword evidence="1 3" id="KW-0996">Nickel insertion</keyword>
<reference evidence="4 5" key="1">
    <citation type="submission" date="2016-07" db="EMBL/GenBank/DDBJ databases">
        <title>Draft Genome Sequence of Methylophaga muralis Bur 1.</title>
        <authorList>
            <person name="Vasilenko O.V."/>
            <person name="Doronina N.V."/>
            <person name="Shmareva M.N."/>
            <person name="Tarlachkov S.V."/>
            <person name="Mustakhimov I."/>
            <person name="Trotsenko Y.A."/>
        </authorList>
    </citation>
    <scope>NUCLEOTIDE SEQUENCE [LARGE SCALE GENOMIC DNA]</scope>
    <source>
        <strain evidence="4 5">Bur 1</strain>
    </source>
</reference>
<evidence type="ECO:0000313" key="4">
    <source>
        <dbReference type="EMBL" id="ODN66980.1"/>
    </source>
</evidence>
<evidence type="ECO:0000256" key="1">
    <source>
        <dbReference type="ARBA" id="ARBA00022988"/>
    </source>
</evidence>
<dbReference type="RefSeq" id="WP_069295851.1">
    <property type="nucleotide sequence ID" value="NZ_MCRI01000011.1"/>
</dbReference>
<dbReference type="InterPro" id="IPR038277">
    <property type="entry name" value="UreF_sf"/>
</dbReference>
<dbReference type="EMBL" id="MCRI01000011">
    <property type="protein sequence ID" value="ODN66980.1"/>
    <property type="molecule type" value="Genomic_DNA"/>
</dbReference>
<comment type="subunit">
    <text evidence="3">UreD, UreF and UreG form a complex that acts as a GTP-hydrolysis-dependent molecular chaperone, activating the urease apoprotein by helping to assemble the nickel containing metallocenter of UreC. The UreE protein probably delivers the nickel.</text>
</comment>
<keyword evidence="3" id="KW-0963">Cytoplasm</keyword>
<dbReference type="Pfam" id="PF01730">
    <property type="entry name" value="UreF"/>
    <property type="match status" value="1"/>
</dbReference>
<protein>
    <recommendedName>
        <fullName evidence="3">Urease accessory protein UreF</fullName>
    </recommendedName>
</protein>
<dbReference type="AlphaFoldDB" id="A0A1E3GSF4"/>
<comment type="caution">
    <text evidence="4">The sequence shown here is derived from an EMBL/GenBank/DDBJ whole genome shotgun (WGS) entry which is preliminary data.</text>
</comment>
<dbReference type="GO" id="GO:0016151">
    <property type="term" value="F:nickel cation binding"/>
    <property type="evidence" value="ECO:0007669"/>
    <property type="project" value="UniProtKB-UniRule"/>
</dbReference>
<dbReference type="STRING" id="291169.A9E74_01374"/>
<sequence>MNTATVTKMSSASLSRLLQLASPMLPVGAYSYSQGLEWAIESGDVKDIDSSKQWIGDVLSIYFANFELPVLLRLYKAWQQMDGLQIQYWDEYYQAGRDSSEALAETRQMAYSLLRLQRDLATWPPQIVLISGTLQQPAFPTIYSVTALCWEISLSDMLHAYAWSFLENQVSAIMKAVPLGQVAGQRILSELAMTLPTLVEKAMQLPDDELQNFCPALSIAACRHETQYSRLFRS</sequence>
<dbReference type="PIRSF" id="PIRSF009467">
    <property type="entry name" value="Ureas_acces_UreF"/>
    <property type="match status" value="1"/>
</dbReference>
<comment type="similarity">
    <text evidence="3">Belongs to the UreF family.</text>
</comment>
<dbReference type="Gene3D" id="1.10.4190.10">
    <property type="entry name" value="Urease accessory protein UreF"/>
    <property type="match status" value="1"/>
</dbReference>
<comment type="subcellular location">
    <subcellularLocation>
        <location evidence="3">Cytoplasm</location>
    </subcellularLocation>
</comment>
<comment type="function">
    <text evidence="3">Required for maturation of urease via the functional incorporation of the urease nickel metallocenter.</text>
</comment>
<proteinExistence type="inferred from homology"/>
<keyword evidence="5" id="KW-1185">Reference proteome</keyword>
<evidence type="ECO:0000313" key="5">
    <source>
        <dbReference type="Proteomes" id="UP000094379"/>
    </source>
</evidence>
<dbReference type="PATRIC" id="fig|291169.3.peg.1381"/>
<evidence type="ECO:0000256" key="3">
    <source>
        <dbReference type="HAMAP-Rule" id="MF_01385"/>
    </source>
</evidence>
<evidence type="ECO:0000256" key="2">
    <source>
        <dbReference type="ARBA" id="ARBA00023186"/>
    </source>
</evidence>
<dbReference type="HAMAP" id="MF_01385">
    <property type="entry name" value="UreF"/>
    <property type="match status" value="1"/>
</dbReference>
<accession>A0A1E3GSF4</accession>
<dbReference type="PANTHER" id="PTHR33620">
    <property type="entry name" value="UREASE ACCESSORY PROTEIN F"/>
    <property type="match status" value="1"/>
</dbReference>
<organism evidence="4 5">
    <name type="scientific">Methylophaga muralis</name>
    <dbReference type="NCBI Taxonomy" id="291169"/>
    <lineage>
        <taxon>Bacteria</taxon>
        <taxon>Pseudomonadati</taxon>
        <taxon>Pseudomonadota</taxon>
        <taxon>Gammaproteobacteria</taxon>
        <taxon>Thiotrichales</taxon>
        <taxon>Piscirickettsiaceae</taxon>
        <taxon>Methylophaga</taxon>
    </lineage>
</organism>
<dbReference type="GO" id="GO:0005737">
    <property type="term" value="C:cytoplasm"/>
    <property type="evidence" value="ECO:0007669"/>
    <property type="project" value="UniProtKB-SubCell"/>
</dbReference>
<gene>
    <name evidence="4" type="primary">ureF_1</name>
    <name evidence="3" type="synonym">ureF</name>
    <name evidence="4" type="ORF">A9E74_01374</name>
</gene>
<name>A0A1E3GSF4_9GAMM</name>
<dbReference type="PANTHER" id="PTHR33620:SF1">
    <property type="entry name" value="UREASE ACCESSORY PROTEIN F"/>
    <property type="match status" value="1"/>
</dbReference>
<keyword evidence="2 3" id="KW-0143">Chaperone</keyword>